<dbReference type="Pfam" id="PF01678">
    <property type="entry name" value="DAP_epimerase"/>
    <property type="match status" value="1"/>
</dbReference>
<dbReference type="NCBIfam" id="TIGR00652">
    <property type="entry name" value="DapF"/>
    <property type="match status" value="1"/>
</dbReference>
<dbReference type="Proteomes" id="UP000189670">
    <property type="component" value="Unassembled WGS sequence"/>
</dbReference>
<comment type="similarity">
    <text evidence="1">Belongs to the diaminopimelate epimerase family.</text>
</comment>
<evidence type="ECO:0000313" key="5">
    <source>
        <dbReference type="Proteomes" id="UP000189670"/>
    </source>
</evidence>
<dbReference type="EC" id="5.1.1.7" evidence="3"/>
<evidence type="ECO:0000256" key="2">
    <source>
        <dbReference type="ARBA" id="ARBA00023235"/>
    </source>
</evidence>
<keyword evidence="2" id="KW-0413">Isomerase</keyword>
<evidence type="ECO:0000313" key="4">
    <source>
        <dbReference type="EMBL" id="ETR65182.1"/>
    </source>
</evidence>
<dbReference type="AlphaFoldDB" id="A0A1V1NRF9"/>
<comment type="caution">
    <text evidence="4">The sequence shown here is derived from an EMBL/GenBank/DDBJ whole genome shotgun (WGS) entry which is preliminary data.</text>
</comment>
<dbReference type="PANTHER" id="PTHR31689:SF0">
    <property type="entry name" value="DIAMINOPIMELATE EPIMERASE"/>
    <property type="match status" value="1"/>
</dbReference>
<gene>
    <name evidence="4" type="ORF">OMM_14676</name>
</gene>
<evidence type="ECO:0000256" key="1">
    <source>
        <dbReference type="ARBA" id="ARBA00010219"/>
    </source>
</evidence>
<organism evidence="4 5">
    <name type="scientific">Candidatus Magnetoglobus multicellularis str. Araruama</name>
    <dbReference type="NCBI Taxonomy" id="890399"/>
    <lineage>
        <taxon>Bacteria</taxon>
        <taxon>Pseudomonadati</taxon>
        <taxon>Thermodesulfobacteriota</taxon>
        <taxon>Desulfobacteria</taxon>
        <taxon>Desulfobacterales</taxon>
        <taxon>Desulfobacteraceae</taxon>
        <taxon>Candidatus Magnetoglobus</taxon>
    </lineage>
</organism>
<dbReference type="PANTHER" id="PTHR31689">
    <property type="entry name" value="DIAMINOPIMELATE EPIMERASE, CHLOROPLASTIC"/>
    <property type="match status" value="1"/>
</dbReference>
<protein>
    <recommendedName>
        <fullName evidence="3">Diaminopimelate epimerase</fullName>
        <ecNumber evidence="3">5.1.1.7</ecNumber>
    </recommendedName>
</protein>
<proteinExistence type="inferred from homology"/>
<dbReference type="SUPFAM" id="SSF54506">
    <property type="entry name" value="Diaminopimelate epimerase-like"/>
    <property type="match status" value="1"/>
</dbReference>
<name>A0A1V1NRF9_9BACT</name>
<reference evidence="5" key="1">
    <citation type="submission" date="2012-11" db="EMBL/GenBank/DDBJ databases">
        <authorList>
            <person name="Lucero-Rivera Y.E."/>
            <person name="Tovar-Ramirez D."/>
        </authorList>
    </citation>
    <scope>NUCLEOTIDE SEQUENCE [LARGE SCALE GENOMIC DNA]</scope>
    <source>
        <strain evidence="5">Araruama</strain>
    </source>
</reference>
<dbReference type="Gene3D" id="3.10.310.10">
    <property type="entry name" value="Diaminopimelate Epimerase, Chain A, domain 1"/>
    <property type="match status" value="1"/>
</dbReference>
<dbReference type="GO" id="GO:0009089">
    <property type="term" value="P:lysine biosynthetic process via diaminopimelate"/>
    <property type="evidence" value="ECO:0007669"/>
    <property type="project" value="UniProtKB-UniRule"/>
</dbReference>
<evidence type="ECO:0000256" key="3">
    <source>
        <dbReference type="NCBIfam" id="TIGR00652"/>
    </source>
</evidence>
<dbReference type="EMBL" id="ATBP01003115">
    <property type="protein sequence ID" value="ETR65182.1"/>
    <property type="molecule type" value="Genomic_DNA"/>
</dbReference>
<dbReference type="GO" id="GO:0008837">
    <property type="term" value="F:diaminopimelate epimerase activity"/>
    <property type="evidence" value="ECO:0007669"/>
    <property type="project" value="UniProtKB-UniRule"/>
</dbReference>
<accession>A0A1V1NRF9</accession>
<sequence>MKNLELLNIAKIGPQIENNALFPEKTNIEFVQIENKNEIHIRIWERGVGETLACGTGACASVVASVVQKQLESKIMVNLRGGKLQVEWNQEDKHLLMTGPVNTVFDGKIYLKE</sequence>
<dbReference type="InterPro" id="IPR001653">
    <property type="entry name" value="DAP_epimerase_DapF"/>
</dbReference>
<dbReference type="GO" id="GO:0005829">
    <property type="term" value="C:cytosol"/>
    <property type="evidence" value="ECO:0007669"/>
    <property type="project" value="TreeGrafter"/>
</dbReference>